<comment type="caution">
    <text evidence="1">The sequence shown here is derived from an EMBL/GenBank/DDBJ whole genome shotgun (WGS) entry which is preliminary data.</text>
</comment>
<protein>
    <submittedName>
        <fullName evidence="1">Uncharacterized protein</fullName>
    </submittedName>
</protein>
<accession>A0A0F9JX26</accession>
<sequence>MRGKMKALIIKEKDIEVLRDRLKLEKFTQTGHQQPVEEIYRHFNYVVESWLREQGL</sequence>
<name>A0A0F9JX26_9ZZZZ</name>
<proteinExistence type="predicted"/>
<gene>
    <name evidence="1" type="ORF">LCGC14_1401170</name>
</gene>
<evidence type="ECO:0000313" key="1">
    <source>
        <dbReference type="EMBL" id="KKM74349.1"/>
    </source>
</evidence>
<organism evidence="1">
    <name type="scientific">marine sediment metagenome</name>
    <dbReference type="NCBI Taxonomy" id="412755"/>
    <lineage>
        <taxon>unclassified sequences</taxon>
        <taxon>metagenomes</taxon>
        <taxon>ecological metagenomes</taxon>
    </lineage>
</organism>
<dbReference type="AlphaFoldDB" id="A0A0F9JX26"/>
<dbReference type="EMBL" id="LAZR01009154">
    <property type="protein sequence ID" value="KKM74349.1"/>
    <property type="molecule type" value="Genomic_DNA"/>
</dbReference>
<reference evidence="1" key="1">
    <citation type="journal article" date="2015" name="Nature">
        <title>Complex archaea that bridge the gap between prokaryotes and eukaryotes.</title>
        <authorList>
            <person name="Spang A."/>
            <person name="Saw J.H."/>
            <person name="Jorgensen S.L."/>
            <person name="Zaremba-Niedzwiedzka K."/>
            <person name="Martijn J."/>
            <person name="Lind A.E."/>
            <person name="van Eijk R."/>
            <person name="Schleper C."/>
            <person name="Guy L."/>
            <person name="Ettema T.J."/>
        </authorList>
    </citation>
    <scope>NUCLEOTIDE SEQUENCE</scope>
</reference>